<reference evidence="1 2" key="1">
    <citation type="submission" date="2019-08" db="EMBL/GenBank/DDBJ databases">
        <authorList>
            <person name="Peeters C."/>
        </authorList>
    </citation>
    <scope>NUCLEOTIDE SEQUENCE [LARGE SCALE GENOMIC DNA]</scope>
    <source>
        <strain evidence="1 2">LMG 31111</strain>
    </source>
</reference>
<keyword evidence="2" id="KW-1185">Reference proteome</keyword>
<evidence type="ECO:0008006" key="3">
    <source>
        <dbReference type="Google" id="ProtNLM"/>
    </source>
</evidence>
<gene>
    <name evidence="1" type="ORF">PCO31111_04624</name>
</gene>
<accession>A0A5E4YKI4</accession>
<evidence type="ECO:0000313" key="2">
    <source>
        <dbReference type="Proteomes" id="UP000383971"/>
    </source>
</evidence>
<evidence type="ECO:0000313" key="1">
    <source>
        <dbReference type="EMBL" id="VVE49284.1"/>
    </source>
</evidence>
<protein>
    <recommendedName>
        <fullName evidence="3">DNA-binding protein</fullName>
    </recommendedName>
</protein>
<dbReference type="AlphaFoldDB" id="A0A5E4YKI4"/>
<dbReference type="EMBL" id="CABPSE010000021">
    <property type="protein sequence ID" value="VVE49284.1"/>
    <property type="molecule type" value="Genomic_DNA"/>
</dbReference>
<organism evidence="1 2">
    <name type="scientific">Pandoraea communis</name>
    <dbReference type="NCBI Taxonomy" id="2508297"/>
    <lineage>
        <taxon>Bacteria</taxon>
        <taxon>Pseudomonadati</taxon>
        <taxon>Pseudomonadota</taxon>
        <taxon>Betaproteobacteria</taxon>
        <taxon>Burkholderiales</taxon>
        <taxon>Burkholderiaceae</taxon>
        <taxon>Pandoraea</taxon>
    </lineage>
</organism>
<name>A0A5E4YKI4_9BURK</name>
<sequence>MSLLTRAYILERYGVRLGVTQLSQLLCVAEGTIRNQISADTFPVPTYVEGGRRFASYEAIATYLDSIAQDAIVRSSA</sequence>
<dbReference type="Proteomes" id="UP000383971">
    <property type="component" value="Unassembled WGS sequence"/>
</dbReference>
<proteinExistence type="predicted"/>